<proteinExistence type="inferred from homology"/>
<evidence type="ECO:0000313" key="9">
    <source>
        <dbReference type="EMBL" id="GLX79803.1"/>
    </source>
</evidence>
<dbReference type="PANTHER" id="PTHR11455:SF9">
    <property type="entry name" value="CRYPTOCHROME CIRCADIAN CLOCK 5 ISOFORM X1"/>
    <property type="match status" value="1"/>
</dbReference>
<dbReference type="PROSITE" id="PS51645">
    <property type="entry name" value="PHR_CRY_ALPHA_BETA"/>
    <property type="match status" value="1"/>
</dbReference>
<dbReference type="EMBL" id="BSST01000001">
    <property type="protein sequence ID" value="GLX79803.1"/>
    <property type="molecule type" value="Genomic_DNA"/>
</dbReference>
<keyword evidence="10" id="KW-1185">Reference proteome</keyword>
<dbReference type="Gene3D" id="1.25.40.80">
    <property type="match status" value="1"/>
</dbReference>
<keyword evidence="4 7" id="KW-0285">Flavoprotein</keyword>
<dbReference type="Proteomes" id="UP001157186">
    <property type="component" value="Unassembled WGS sequence"/>
</dbReference>
<dbReference type="Pfam" id="PF03441">
    <property type="entry name" value="FAD_binding_7"/>
    <property type="match status" value="1"/>
</dbReference>
<evidence type="ECO:0000256" key="6">
    <source>
        <dbReference type="ARBA" id="ARBA00022991"/>
    </source>
</evidence>
<sequence length="458" mass="54362">MLLWFRDHDIRIHDNAAFHYFLQHAQPQDKAIYFTMPKVWRGYDWAAIKIDFLRRHLALLRSQLANFGVELLVIDVDSYQQQIDYISQYYCQHDIKCIVTNREFELNELQRDQALLSQGLKFKFFESDVIVPKGKLLNQSGQMFKVFTPFKKAWLSYVRENGFEYYAQEQRQAEDTEIADEQANRVSNAWPLVNVIEQQVLADFFQNKLAHYHQQRDLPAIKGTSGLSPYLAIGALSSRYVLQLLLQRYPDLLVASDSPVFSWLNELIWREFYRHLLFHYPQLAMQQNFNRRYDGLKWHNDKLLFQAWCDGKTGYPLIDAAMRQLLKTGWMHNRLRMVVASFLTKHLLIDWRWGEQFFMSHLIDGDLAANNGGWQWAASTGCDAQPYFRIFNPIRQSERFDPQGEFIRRYLPELEHVPEKHIHFPHQYLADKAHHYWPAIVEHKSARERALSFFKAHG</sequence>
<evidence type="ECO:0000313" key="10">
    <source>
        <dbReference type="Proteomes" id="UP001157186"/>
    </source>
</evidence>
<accession>A0ABQ6GV47</accession>
<comment type="caution">
    <text evidence="9">The sequence shown here is derived from an EMBL/GenBank/DDBJ whole genome shotgun (WGS) entry which is preliminary data.</text>
</comment>
<comment type="cofactor">
    <cofactor evidence="1">
        <name>(6R)-5,10-methylene-5,6,7,8-tetrahydrofolate</name>
        <dbReference type="ChEBI" id="CHEBI:15636"/>
    </cofactor>
</comment>
<dbReference type="InterPro" id="IPR018394">
    <property type="entry name" value="DNA_photolyase_1_CS_C"/>
</dbReference>
<dbReference type="InterPro" id="IPR006050">
    <property type="entry name" value="DNA_photolyase_N"/>
</dbReference>
<comment type="similarity">
    <text evidence="7">Belongs to the DNA photolyase family.</text>
</comment>
<dbReference type="InterPro" id="IPR036134">
    <property type="entry name" value="Crypto/Photolyase_FAD-like_sf"/>
</dbReference>
<protein>
    <submittedName>
        <fullName evidence="9">Deoxyribodipyrimidine photo-lyase</fullName>
    </submittedName>
</protein>
<dbReference type="PROSITE" id="PS00394">
    <property type="entry name" value="DNA_PHOTOLYASES_1_1"/>
    <property type="match status" value="1"/>
</dbReference>
<evidence type="ECO:0000259" key="8">
    <source>
        <dbReference type="PROSITE" id="PS51645"/>
    </source>
</evidence>
<dbReference type="InterPro" id="IPR014729">
    <property type="entry name" value="Rossmann-like_a/b/a_fold"/>
</dbReference>
<dbReference type="Gene3D" id="1.10.579.10">
    <property type="entry name" value="DNA Cyclobutane Dipyrimidine Photolyase, subunit A, domain 3"/>
    <property type="match status" value="1"/>
</dbReference>
<evidence type="ECO:0000256" key="4">
    <source>
        <dbReference type="ARBA" id="ARBA00022630"/>
    </source>
</evidence>
<organism evidence="9 10">
    <name type="scientific">Thalassotalea insulae</name>
    <dbReference type="NCBI Taxonomy" id="2056778"/>
    <lineage>
        <taxon>Bacteria</taxon>
        <taxon>Pseudomonadati</taxon>
        <taxon>Pseudomonadota</taxon>
        <taxon>Gammaproteobacteria</taxon>
        <taxon>Alteromonadales</taxon>
        <taxon>Colwelliaceae</taxon>
        <taxon>Thalassotalea</taxon>
    </lineage>
</organism>
<evidence type="ECO:0000256" key="3">
    <source>
        <dbReference type="ARBA" id="ARBA00005862"/>
    </source>
</evidence>
<keyword evidence="6 7" id="KW-0157">Chromophore</keyword>
<name>A0ABQ6GV47_9GAMM</name>
<dbReference type="Gene3D" id="3.40.50.620">
    <property type="entry name" value="HUPs"/>
    <property type="match status" value="1"/>
</dbReference>
<keyword evidence="5 7" id="KW-0274">FAD</keyword>
<dbReference type="InterPro" id="IPR002081">
    <property type="entry name" value="Cryptochrome/DNA_photolyase_1"/>
</dbReference>
<evidence type="ECO:0000256" key="2">
    <source>
        <dbReference type="ARBA" id="ARBA00001974"/>
    </source>
</evidence>
<dbReference type="InterPro" id="IPR005101">
    <property type="entry name" value="Cryptochr/Photolyase_FAD-bd"/>
</dbReference>
<dbReference type="SUPFAM" id="SSF48173">
    <property type="entry name" value="Cryptochrome/photolyase FAD-binding domain"/>
    <property type="match status" value="1"/>
</dbReference>
<dbReference type="PRINTS" id="PR00147">
    <property type="entry name" value="DNAPHOTLYASE"/>
</dbReference>
<evidence type="ECO:0000256" key="7">
    <source>
        <dbReference type="RuleBase" id="RU004182"/>
    </source>
</evidence>
<evidence type="ECO:0000256" key="5">
    <source>
        <dbReference type="ARBA" id="ARBA00022827"/>
    </source>
</evidence>
<feature type="domain" description="Photolyase/cryptochrome alpha/beta" evidence="8">
    <location>
        <begin position="1"/>
        <end position="130"/>
    </location>
</feature>
<dbReference type="Pfam" id="PF00875">
    <property type="entry name" value="DNA_photolyase"/>
    <property type="match status" value="1"/>
</dbReference>
<reference evidence="9 10" key="1">
    <citation type="submission" date="2023-03" db="EMBL/GenBank/DDBJ databases">
        <title>Draft genome sequence of Thalassotalea insulae KCTC 62186T.</title>
        <authorList>
            <person name="Sawabe T."/>
        </authorList>
    </citation>
    <scope>NUCLEOTIDE SEQUENCE [LARGE SCALE GENOMIC DNA]</scope>
    <source>
        <strain evidence="9 10">KCTC 62186</strain>
    </source>
</reference>
<dbReference type="PANTHER" id="PTHR11455">
    <property type="entry name" value="CRYPTOCHROME"/>
    <property type="match status" value="1"/>
</dbReference>
<comment type="similarity">
    <text evidence="3">Belongs to the DNA photolyase class-1 family.</text>
</comment>
<evidence type="ECO:0000256" key="1">
    <source>
        <dbReference type="ARBA" id="ARBA00001932"/>
    </source>
</evidence>
<dbReference type="InterPro" id="IPR036155">
    <property type="entry name" value="Crypto/Photolyase_N_sf"/>
</dbReference>
<gene>
    <name evidence="9" type="primary">phrB</name>
    <name evidence="9" type="ORF">tinsulaeT_31430</name>
</gene>
<dbReference type="PROSITE" id="PS00691">
    <property type="entry name" value="DNA_PHOTOLYASES_1_2"/>
    <property type="match status" value="1"/>
</dbReference>
<dbReference type="SUPFAM" id="SSF52425">
    <property type="entry name" value="Cryptochrome/photolyase, N-terminal domain"/>
    <property type="match status" value="1"/>
</dbReference>
<comment type="cofactor">
    <cofactor evidence="2">
        <name>FAD</name>
        <dbReference type="ChEBI" id="CHEBI:57692"/>
    </cofactor>
</comment>